<organism evidence="1 2">
    <name type="scientific">Desmophyllum pertusum</name>
    <dbReference type="NCBI Taxonomy" id="174260"/>
    <lineage>
        <taxon>Eukaryota</taxon>
        <taxon>Metazoa</taxon>
        <taxon>Cnidaria</taxon>
        <taxon>Anthozoa</taxon>
        <taxon>Hexacorallia</taxon>
        <taxon>Scleractinia</taxon>
        <taxon>Caryophylliina</taxon>
        <taxon>Caryophylliidae</taxon>
        <taxon>Desmophyllum</taxon>
    </lineage>
</organism>
<evidence type="ECO:0000313" key="1">
    <source>
        <dbReference type="EMBL" id="KAJ7394715.1"/>
    </source>
</evidence>
<comment type="caution">
    <text evidence="1">The sequence shown here is derived from an EMBL/GenBank/DDBJ whole genome shotgun (WGS) entry which is preliminary data.</text>
</comment>
<proteinExistence type="predicted"/>
<reference evidence="1" key="1">
    <citation type="submission" date="2023-01" db="EMBL/GenBank/DDBJ databases">
        <title>Genome assembly of the deep-sea coral Lophelia pertusa.</title>
        <authorList>
            <person name="Herrera S."/>
            <person name="Cordes E."/>
        </authorList>
    </citation>
    <scope>NUCLEOTIDE SEQUENCE</scope>
    <source>
        <strain evidence="1">USNM1676648</strain>
        <tissue evidence="1">Polyp</tissue>
    </source>
</reference>
<keyword evidence="2" id="KW-1185">Reference proteome</keyword>
<dbReference type="EMBL" id="MU825396">
    <property type="protein sequence ID" value="KAJ7394715.1"/>
    <property type="molecule type" value="Genomic_DNA"/>
</dbReference>
<dbReference type="OrthoDB" id="2405788at2759"/>
<evidence type="ECO:0000313" key="2">
    <source>
        <dbReference type="Proteomes" id="UP001163046"/>
    </source>
</evidence>
<accession>A0A9X0A831</accession>
<protein>
    <submittedName>
        <fullName evidence="1">Uncharacterized protein</fullName>
    </submittedName>
</protein>
<gene>
    <name evidence="1" type="ORF">OS493_000541</name>
</gene>
<name>A0A9X0A831_9CNID</name>
<dbReference type="Proteomes" id="UP001163046">
    <property type="component" value="Unassembled WGS sequence"/>
</dbReference>
<sequence length="171" mass="19684">MAALRYDNYVLRMFNDSISEGVERRLQRPLQPDRPFVNLDEKVPHPVSLPDKAWVELFSDTKDEFEVDGAGLVMSTWRAEEEGRVLDAQMTDERPASLLRELPEDKFLLRIKFLKDLAGEFVIEGKSVPVREVQNRGQQMRETRMGVLTGIDHVYYQNAYPVTAVIKGFTP</sequence>
<dbReference type="AlphaFoldDB" id="A0A9X0A831"/>